<proteinExistence type="inferred from homology"/>
<dbReference type="PANTHER" id="PTHR12818:SF0">
    <property type="entry name" value="TRNA (ADENINE(37)-N6)-METHYLTRANSFERASE"/>
    <property type="match status" value="1"/>
</dbReference>
<evidence type="ECO:0000256" key="2">
    <source>
        <dbReference type="ARBA" id="ARBA00033753"/>
    </source>
</evidence>
<evidence type="ECO:0000256" key="3">
    <source>
        <dbReference type="SAM" id="MobiDB-lite"/>
    </source>
</evidence>
<protein>
    <submittedName>
        <fullName evidence="5">S-adenosyl-L-methionine-binding protein</fullName>
    </submittedName>
</protein>
<dbReference type="RefSeq" id="WP_093965210.1">
    <property type="nucleotide sequence ID" value="NZ_FXYE01000001.1"/>
</dbReference>
<dbReference type="SUPFAM" id="SSF118196">
    <property type="entry name" value="YaeB-like"/>
    <property type="match status" value="1"/>
</dbReference>
<dbReference type="Pfam" id="PF01980">
    <property type="entry name" value="TrmO_N"/>
    <property type="match status" value="1"/>
</dbReference>
<dbReference type="CDD" id="cd09281">
    <property type="entry name" value="UPF0066"/>
    <property type="match status" value="1"/>
</dbReference>
<sequence length="164" mass="18251">MPTDRKPPRPGEIMLDFEPGTRGGPTLEFIGEIRSPWGPDDCPKNIGQARETGKPARVELRPEYAPALLGLEVGQPIILLFWMDRARRDLIRQAPRHADGLRGTFALRSPVRPNNISMSTVRITEIDHETGVIGIDAIDVLDHTPLLDIKPWLSRVDVPPGELT</sequence>
<organism evidence="5 6">
    <name type="scientific">Actibacterium lipolyticum</name>
    <dbReference type="NCBI Taxonomy" id="1524263"/>
    <lineage>
        <taxon>Bacteria</taxon>
        <taxon>Pseudomonadati</taxon>
        <taxon>Pseudomonadota</taxon>
        <taxon>Alphaproteobacteria</taxon>
        <taxon>Rhodobacterales</taxon>
        <taxon>Roseobacteraceae</taxon>
        <taxon>Actibacterium</taxon>
    </lineage>
</organism>
<dbReference type="OrthoDB" id="9804309at2"/>
<evidence type="ECO:0000256" key="1">
    <source>
        <dbReference type="ARBA" id="ARBA00022691"/>
    </source>
</evidence>
<evidence type="ECO:0000313" key="5">
    <source>
        <dbReference type="EMBL" id="SMX30752.1"/>
    </source>
</evidence>
<name>A0A238JLF4_9RHOB</name>
<comment type="similarity">
    <text evidence="2">Belongs to the tRNA methyltransferase O family.</text>
</comment>
<dbReference type="InterPro" id="IPR036414">
    <property type="entry name" value="YaeB_N_sf"/>
</dbReference>
<dbReference type="InterPro" id="IPR040372">
    <property type="entry name" value="YaeB-like"/>
</dbReference>
<dbReference type="AlphaFoldDB" id="A0A238JLF4"/>
<evidence type="ECO:0000313" key="6">
    <source>
        <dbReference type="Proteomes" id="UP000202922"/>
    </source>
</evidence>
<dbReference type="PANTHER" id="PTHR12818">
    <property type="entry name" value="TRNA (ADENINE(37)-N6)-METHYLTRANSFERASE"/>
    <property type="match status" value="1"/>
</dbReference>
<reference evidence="6" key="1">
    <citation type="submission" date="2017-05" db="EMBL/GenBank/DDBJ databases">
        <authorList>
            <person name="Rodrigo-Torres L."/>
            <person name="Arahal R. D."/>
            <person name="Lucena T."/>
        </authorList>
    </citation>
    <scope>NUCLEOTIDE SEQUENCE [LARGE SCALE GENOMIC DNA]</scope>
    <source>
        <strain evidence="6">CECT 8621</strain>
    </source>
</reference>
<dbReference type="Gene3D" id="2.40.30.70">
    <property type="entry name" value="YaeB-like"/>
    <property type="match status" value="1"/>
</dbReference>
<dbReference type="InterPro" id="IPR036413">
    <property type="entry name" value="YaeB-like_sf"/>
</dbReference>
<dbReference type="EMBL" id="FXYE01000001">
    <property type="protein sequence ID" value="SMX30752.1"/>
    <property type="molecule type" value="Genomic_DNA"/>
</dbReference>
<keyword evidence="1" id="KW-0949">S-adenosyl-L-methionine</keyword>
<feature type="domain" description="TsaA-like" evidence="4">
    <location>
        <begin position="27"/>
        <end position="161"/>
    </location>
</feature>
<evidence type="ECO:0000259" key="4">
    <source>
        <dbReference type="PROSITE" id="PS51668"/>
    </source>
</evidence>
<accession>A0A238JLF4</accession>
<dbReference type="PROSITE" id="PS51668">
    <property type="entry name" value="TSAA_2"/>
    <property type="match status" value="1"/>
</dbReference>
<keyword evidence="6" id="KW-1185">Reference proteome</keyword>
<dbReference type="InterPro" id="IPR023370">
    <property type="entry name" value="TrmO-like_N"/>
</dbReference>
<dbReference type="Proteomes" id="UP000202922">
    <property type="component" value="Unassembled WGS sequence"/>
</dbReference>
<gene>
    <name evidence="5" type="ORF">COL8621_00103</name>
</gene>
<feature type="region of interest" description="Disordered" evidence="3">
    <location>
        <begin position="1"/>
        <end position="23"/>
    </location>
</feature>